<dbReference type="SUPFAM" id="SSF50800">
    <property type="entry name" value="PK beta-barrel domain-like"/>
    <property type="match status" value="1"/>
</dbReference>
<dbReference type="PROSITE" id="PS51340">
    <property type="entry name" value="MOSC"/>
    <property type="match status" value="1"/>
</dbReference>
<evidence type="ECO:0000259" key="2">
    <source>
        <dbReference type="PROSITE" id="PS51340"/>
    </source>
</evidence>
<sequence length="216" mass="23745">MKVLSVNVGVPRSKPTKKRGMTGIDKRPVDHPVLVRAPGPKTTGLHSGLVGDPIGNIRHHGGDDQAIYAYAREDYDWWEKELGRNLAGGAFGENLTTLGVDVTGAMIGEVWRIGDVLELQPTFGRVPCATFQARMAEPQWSKRFTRANRTGAYLRVVTPGPVRADDSIEVVHRPVKSVSIAEAFHIYMLDKSRLARLLDAEGLPADLRAEVEKKIS</sequence>
<dbReference type="PANTHER" id="PTHR30212">
    <property type="entry name" value="PROTEIN YIIM"/>
    <property type="match status" value="1"/>
</dbReference>
<dbReference type="PANTHER" id="PTHR30212:SF2">
    <property type="entry name" value="PROTEIN YIIM"/>
    <property type="match status" value="1"/>
</dbReference>
<dbReference type="GO" id="GO:0030151">
    <property type="term" value="F:molybdenum ion binding"/>
    <property type="evidence" value="ECO:0007669"/>
    <property type="project" value="InterPro"/>
</dbReference>
<dbReference type="InterPro" id="IPR011037">
    <property type="entry name" value="Pyrv_Knase-like_insert_dom_sf"/>
</dbReference>
<comment type="caution">
    <text evidence="3">The sequence shown here is derived from an EMBL/GenBank/DDBJ whole genome shotgun (WGS) entry which is preliminary data.</text>
</comment>
<dbReference type="Gene3D" id="2.40.33.20">
    <property type="entry name" value="PK beta-barrel domain-like"/>
    <property type="match status" value="1"/>
</dbReference>
<proteinExistence type="predicted"/>
<dbReference type="GO" id="GO:0003824">
    <property type="term" value="F:catalytic activity"/>
    <property type="evidence" value="ECO:0007669"/>
    <property type="project" value="InterPro"/>
</dbReference>
<organism evidence="3 4">
    <name type="scientific">Paractinoplanes ferrugineus</name>
    <dbReference type="NCBI Taxonomy" id="113564"/>
    <lineage>
        <taxon>Bacteria</taxon>
        <taxon>Bacillati</taxon>
        <taxon>Actinomycetota</taxon>
        <taxon>Actinomycetes</taxon>
        <taxon>Micromonosporales</taxon>
        <taxon>Micromonosporaceae</taxon>
        <taxon>Paractinoplanes</taxon>
    </lineage>
</organism>
<evidence type="ECO:0000256" key="1">
    <source>
        <dbReference type="SAM" id="MobiDB-lite"/>
    </source>
</evidence>
<dbReference type="EMBL" id="BOMM01000014">
    <property type="protein sequence ID" value="GIE10074.1"/>
    <property type="molecule type" value="Genomic_DNA"/>
</dbReference>
<dbReference type="AlphaFoldDB" id="A0A919J0C5"/>
<dbReference type="Pfam" id="PF03473">
    <property type="entry name" value="MOSC"/>
    <property type="match status" value="1"/>
</dbReference>
<evidence type="ECO:0000313" key="4">
    <source>
        <dbReference type="Proteomes" id="UP000598174"/>
    </source>
</evidence>
<gene>
    <name evidence="3" type="ORF">Afe05nite_19140</name>
</gene>
<dbReference type="Proteomes" id="UP000598174">
    <property type="component" value="Unassembled WGS sequence"/>
</dbReference>
<dbReference type="InterPro" id="IPR052353">
    <property type="entry name" value="Benzoxazolinone_Detox_Enz"/>
</dbReference>
<accession>A0A919J0C5</accession>
<feature type="domain" description="MOSC" evidence="2">
    <location>
        <begin position="27"/>
        <end position="171"/>
    </location>
</feature>
<feature type="region of interest" description="Disordered" evidence="1">
    <location>
        <begin position="1"/>
        <end position="25"/>
    </location>
</feature>
<dbReference type="InterPro" id="IPR005302">
    <property type="entry name" value="MoCF_Sase_C"/>
</dbReference>
<dbReference type="GO" id="GO:0030170">
    <property type="term" value="F:pyridoxal phosphate binding"/>
    <property type="evidence" value="ECO:0007669"/>
    <property type="project" value="InterPro"/>
</dbReference>
<keyword evidence="4" id="KW-1185">Reference proteome</keyword>
<protein>
    <submittedName>
        <fullName evidence="3">Molybdenum cofactor biosysynthesis protein</fullName>
    </submittedName>
</protein>
<reference evidence="3" key="1">
    <citation type="submission" date="2021-01" db="EMBL/GenBank/DDBJ databases">
        <title>Whole genome shotgun sequence of Actinoplanes ferrugineus NBRC 15555.</title>
        <authorList>
            <person name="Komaki H."/>
            <person name="Tamura T."/>
        </authorList>
    </citation>
    <scope>NUCLEOTIDE SEQUENCE</scope>
    <source>
        <strain evidence="3">NBRC 15555</strain>
    </source>
</reference>
<evidence type="ECO:0000313" key="3">
    <source>
        <dbReference type="EMBL" id="GIE10074.1"/>
    </source>
</evidence>
<name>A0A919J0C5_9ACTN</name>